<keyword evidence="1" id="KW-0812">Transmembrane</keyword>
<evidence type="ECO:0000256" key="1">
    <source>
        <dbReference type="SAM" id="Phobius"/>
    </source>
</evidence>
<gene>
    <name evidence="2" type="ORF">DC430_01135</name>
</gene>
<protein>
    <submittedName>
        <fullName evidence="2">Uncharacterized protein</fullName>
    </submittedName>
</protein>
<evidence type="ECO:0000313" key="3">
    <source>
        <dbReference type="Proteomes" id="UP000244335"/>
    </source>
</evidence>
<dbReference type="EMBL" id="QDFR01000001">
    <property type="protein sequence ID" value="PVE56427.1"/>
    <property type="molecule type" value="Genomic_DNA"/>
</dbReference>
<evidence type="ECO:0000313" key="2">
    <source>
        <dbReference type="EMBL" id="PVE56427.1"/>
    </source>
</evidence>
<organism evidence="2 3">
    <name type="scientific">Rhizobium rhizogenes</name>
    <name type="common">Agrobacterium rhizogenes</name>
    <dbReference type="NCBI Taxonomy" id="359"/>
    <lineage>
        <taxon>Bacteria</taxon>
        <taxon>Pseudomonadati</taxon>
        <taxon>Pseudomonadota</taxon>
        <taxon>Alphaproteobacteria</taxon>
        <taxon>Hyphomicrobiales</taxon>
        <taxon>Rhizobiaceae</taxon>
        <taxon>Rhizobium/Agrobacterium group</taxon>
        <taxon>Rhizobium</taxon>
    </lineage>
</organism>
<sequence>MTIPDIKLPPRPLKLKRGVLSIPFAYYFSPLILLALAVFMLWAEGPGIIRDYKISQNPVEIEDGDLNGSCKTRKAVFTTCNAKLAYDYQGKHYNSDVEVMFVDMHSGDYEAGLFISGSDPQLATISLGLDMLWNRIITLAILFVLLGFGGIALLFALVRFFRAKAKLGEAQPLTLLPVALTNATKKRGGLFLTYSDTIRDNKTKRQSFSLLGKDEVPFIIGQSEKHDIALAAWQKNNPLPVLLDDRLERIELTDAERAQALSAVAANTAVSEGARTTGTQPQKSAGASALQGLKAFGIIILLMIVGLGGYWLWYVTAAPSQFTSPAMDINNLMPGPINKWGCAQLQKRFGDQNAPFGCTAGDYRSWK</sequence>
<feature type="transmembrane region" description="Helical" evidence="1">
    <location>
        <begin position="136"/>
        <end position="158"/>
    </location>
</feature>
<name>A0AA92C5F4_RHIRH</name>
<keyword evidence="1" id="KW-0472">Membrane</keyword>
<reference evidence="2 3" key="1">
    <citation type="submission" date="2018-04" db="EMBL/GenBank/DDBJ databases">
        <authorList>
            <person name="Hagen T."/>
        </authorList>
    </citation>
    <scope>NUCLEOTIDE SEQUENCE [LARGE SCALE GENOMIC DNA]</scope>
    <source>
        <strain evidence="2 3">TPD7009</strain>
    </source>
</reference>
<dbReference type="RefSeq" id="WP_116493747.1">
    <property type="nucleotide sequence ID" value="NZ_QDFR01000001.1"/>
</dbReference>
<keyword evidence="1" id="KW-1133">Transmembrane helix</keyword>
<accession>A0AA92C5F4</accession>
<dbReference type="AlphaFoldDB" id="A0AA92C5F4"/>
<feature type="transmembrane region" description="Helical" evidence="1">
    <location>
        <begin position="293"/>
        <end position="313"/>
    </location>
</feature>
<proteinExistence type="predicted"/>
<feature type="transmembrane region" description="Helical" evidence="1">
    <location>
        <begin position="20"/>
        <end position="43"/>
    </location>
</feature>
<comment type="caution">
    <text evidence="2">The sequence shown here is derived from an EMBL/GenBank/DDBJ whole genome shotgun (WGS) entry which is preliminary data.</text>
</comment>
<dbReference type="Proteomes" id="UP000244335">
    <property type="component" value="Unassembled WGS sequence"/>
</dbReference>